<keyword evidence="2" id="KW-1133">Transmembrane helix</keyword>
<feature type="transmembrane region" description="Helical" evidence="2">
    <location>
        <begin position="157"/>
        <end position="180"/>
    </location>
</feature>
<organism evidence="3 4">
    <name type="scientific">Podospora fimiseda</name>
    <dbReference type="NCBI Taxonomy" id="252190"/>
    <lineage>
        <taxon>Eukaryota</taxon>
        <taxon>Fungi</taxon>
        <taxon>Dikarya</taxon>
        <taxon>Ascomycota</taxon>
        <taxon>Pezizomycotina</taxon>
        <taxon>Sordariomycetes</taxon>
        <taxon>Sordariomycetidae</taxon>
        <taxon>Sordariales</taxon>
        <taxon>Podosporaceae</taxon>
        <taxon>Podospora</taxon>
    </lineage>
</organism>
<evidence type="ECO:0000313" key="3">
    <source>
        <dbReference type="EMBL" id="KAK4229483.1"/>
    </source>
</evidence>
<gene>
    <name evidence="3" type="ORF">QBC38DRAFT_359630</name>
</gene>
<evidence type="ECO:0000313" key="4">
    <source>
        <dbReference type="Proteomes" id="UP001301958"/>
    </source>
</evidence>
<feature type="transmembrane region" description="Helical" evidence="2">
    <location>
        <begin position="40"/>
        <end position="64"/>
    </location>
</feature>
<sequence length="414" mass="44991">MLSSPTWHSIARIFQLLGSLSSAGFHGFLTLWVYKKKLGLSQLMLILQLLITIIFLYTVFAIIFQSKKQRASNKKSNWLVLLVVLDVFFCGVLLGIITLLAHAGLPLHCAGLTREDFVEGDEGIPPQPGYSTVRFSKQNGKELPGGLDNFCGLERSYFFVSNAMVFSYIITIVISMVRVVEQRLLKHYPHKFDAGDEEVNLKDLSVTTGVPTSSSSASSPSSTAPGLTAQLSQQNLQQHSPPAPHSEGIITRSNSLRSTVTTATTSTHSGGRLSSSTPGPYRSNTIPRRPVGSGSASGSRPSASFTPIPLQDEEDAAMVVSDGMRHQPQQQQQQVGVGHHRQGSASQSQYQQLPRMPMLLEEDQISVATTERTDGGMDAHHALVSDGMRPSAPMLPPYEPPGSGRLQGYGKRDH</sequence>
<feature type="compositionally biased region" description="Low complexity" evidence="1">
    <location>
        <begin position="255"/>
        <end position="269"/>
    </location>
</feature>
<feature type="compositionally biased region" description="Basic and acidic residues" evidence="1">
    <location>
        <begin position="371"/>
        <end position="383"/>
    </location>
</feature>
<keyword evidence="2" id="KW-0812">Transmembrane</keyword>
<proteinExistence type="predicted"/>
<feature type="compositionally biased region" description="Low complexity" evidence="1">
    <location>
        <begin position="206"/>
        <end position="229"/>
    </location>
</feature>
<name>A0AAN7BTU4_9PEZI</name>
<reference evidence="3" key="2">
    <citation type="submission" date="2023-05" db="EMBL/GenBank/DDBJ databases">
        <authorList>
            <consortium name="Lawrence Berkeley National Laboratory"/>
            <person name="Steindorff A."/>
            <person name="Hensen N."/>
            <person name="Bonometti L."/>
            <person name="Westerberg I."/>
            <person name="Brannstrom I.O."/>
            <person name="Guillou S."/>
            <person name="Cros-Aarteil S."/>
            <person name="Calhoun S."/>
            <person name="Haridas S."/>
            <person name="Kuo A."/>
            <person name="Mondo S."/>
            <person name="Pangilinan J."/>
            <person name="Riley R."/>
            <person name="Labutti K."/>
            <person name="Andreopoulos B."/>
            <person name="Lipzen A."/>
            <person name="Chen C."/>
            <person name="Yanf M."/>
            <person name="Daum C."/>
            <person name="Ng V."/>
            <person name="Clum A."/>
            <person name="Ohm R."/>
            <person name="Martin F."/>
            <person name="Silar P."/>
            <person name="Natvig D."/>
            <person name="Lalanne C."/>
            <person name="Gautier V."/>
            <person name="Ament-Velasquez S.L."/>
            <person name="Kruys A."/>
            <person name="Hutchinson M.I."/>
            <person name="Powell A.J."/>
            <person name="Barry K."/>
            <person name="Miller A.N."/>
            <person name="Grigoriev I.V."/>
            <person name="Debuchy R."/>
            <person name="Gladieux P."/>
            <person name="Thoren M.H."/>
            <person name="Johannesson H."/>
        </authorList>
    </citation>
    <scope>NUCLEOTIDE SEQUENCE</scope>
    <source>
        <strain evidence="3">CBS 990.96</strain>
    </source>
</reference>
<feature type="transmembrane region" description="Helical" evidence="2">
    <location>
        <begin position="12"/>
        <end position="34"/>
    </location>
</feature>
<comment type="caution">
    <text evidence="3">The sequence shown here is derived from an EMBL/GenBank/DDBJ whole genome shotgun (WGS) entry which is preliminary data.</text>
</comment>
<feature type="transmembrane region" description="Helical" evidence="2">
    <location>
        <begin position="76"/>
        <end position="101"/>
    </location>
</feature>
<feature type="region of interest" description="Disordered" evidence="1">
    <location>
        <begin position="370"/>
        <end position="414"/>
    </location>
</feature>
<keyword evidence="2" id="KW-0472">Membrane</keyword>
<feature type="compositionally biased region" description="Polar residues" evidence="1">
    <location>
        <begin position="230"/>
        <end position="240"/>
    </location>
</feature>
<protein>
    <submittedName>
        <fullName evidence="3">Uncharacterized protein</fullName>
    </submittedName>
</protein>
<feature type="compositionally biased region" description="Low complexity" evidence="1">
    <location>
        <begin position="287"/>
        <end position="304"/>
    </location>
</feature>
<accession>A0AAN7BTU4</accession>
<dbReference type="EMBL" id="MU865308">
    <property type="protein sequence ID" value="KAK4229483.1"/>
    <property type="molecule type" value="Genomic_DNA"/>
</dbReference>
<dbReference type="AlphaFoldDB" id="A0AAN7BTU4"/>
<keyword evidence="4" id="KW-1185">Reference proteome</keyword>
<evidence type="ECO:0000256" key="1">
    <source>
        <dbReference type="SAM" id="MobiDB-lite"/>
    </source>
</evidence>
<evidence type="ECO:0000256" key="2">
    <source>
        <dbReference type="SAM" id="Phobius"/>
    </source>
</evidence>
<feature type="compositionally biased region" description="Polar residues" evidence="1">
    <location>
        <begin position="272"/>
        <end position="286"/>
    </location>
</feature>
<dbReference type="Proteomes" id="UP001301958">
    <property type="component" value="Unassembled WGS sequence"/>
</dbReference>
<feature type="region of interest" description="Disordered" evidence="1">
    <location>
        <begin position="206"/>
        <end position="307"/>
    </location>
</feature>
<reference evidence="3" key="1">
    <citation type="journal article" date="2023" name="Mol. Phylogenet. Evol.">
        <title>Genome-scale phylogeny and comparative genomics of the fungal order Sordariales.</title>
        <authorList>
            <person name="Hensen N."/>
            <person name="Bonometti L."/>
            <person name="Westerberg I."/>
            <person name="Brannstrom I.O."/>
            <person name="Guillou S."/>
            <person name="Cros-Aarteil S."/>
            <person name="Calhoun S."/>
            <person name="Haridas S."/>
            <person name="Kuo A."/>
            <person name="Mondo S."/>
            <person name="Pangilinan J."/>
            <person name="Riley R."/>
            <person name="LaButti K."/>
            <person name="Andreopoulos B."/>
            <person name="Lipzen A."/>
            <person name="Chen C."/>
            <person name="Yan M."/>
            <person name="Daum C."/>
            <person name="Ng V."/>
            <person name="Clum A."/>
            <person name="Steindorff A."/>
            <person name="Ohm R.A."/>
            <person name="Martin F."/>
            <person name="Silar P."/>
            <person name="Natvig D.O."/>
            <person name="Lalanne C."/>
            <person name="Gautier V."/>
            <person name="Ament-Velasquez S.L."/>
            <person name="Kruys A."/>
            <person name="Hutchinson M.I."/>
            <person name="Powell A.J."/>
            <person name="Barry K."/>
            <person name="Miller A.N."/>
            <person name="Grigoriev I.V."/>
            <person name="Debuchy R."/>
            <person name="Gladieux P."/>
            <person name="Hiltunen Thoren M."/>
            <person name="Johannesson H."/>
        </authorList>
    </citation>
    <scope>NUCLEOTIDE SEQUENCE</scope>
    <source>
        <strain evidence="3">CBS 990.96</strain>
    </source>
</reference>